<dbReference type="InterPro" id="IPR005749">
    <property type="entry name" value="Ribosomal_uL15_bac-type"/>
</dbReference>
<proteinExistence type="inferred from homology"/>
<dbReference type="Gene3D" id="3.100.10.10">
    <property type="match status" value="1"/>
</dbReference>
<dbReference type="SUPFAM" id="SSF52080">
    <property type="entry name" value="Ribosomal proteins L15p and L18e"/>
    <property type="match status" value="1"/>
</dbReference>
<protein>
    <recommendedName>
        <fullName evidence="4">Large ribosomal subunit protein uL15</fullName>
    </recommendedName>
</protein>
<organism evidence="8 9">
    <name type="scientific">Haloferula chungangensis</name>
    <dbReference type="NCBI Taxonomy" id="1048331"/>
    <lineage>
        <taxon>Bacteria</taxon>
        <taxon>Pseudomonadati</taxon>
        <taxon>Verrucomicrobiota</taxon>
        <taxon>Verrucomicrobiia</taxon>
        <taxon>Verrucomicrobiales</taxon>
        <taxon>Verrucomicrobiaceae</taxon>
        <taxon>Haloferula</taxon>
    </lineage>
</organism>
<dbReference type="HAMAP" id="MF_01341">
    <property type="entry name" value="Ribosomal_uL15"/>
    <property type="match status" value="1"/>
</dbReference>
<keyword evidence="2 4" id="KW-0689">Ribosomal protein</keyword>
<dbReference type="GO" id="GO:0005840">
    <property type="term" value="C:ribosome"/>
    <property type="evidence" value="ECO:0007669"/>
    <property type="project" value="UniProtKB-KW"/>
</dbReference>
<keyword evidence="4" id="KW-0699">rRNA-binding</keyword>
<keyword evidence="4" id="KW-0694">RNA-binding</keyword>
<feature type="compositionally biased region" description="Gly residues" evidence="6">
    <location>
        <begin position="23"/>
        <end position="35"/>
    </location>
</feature>
<keyword evidence="3 4" id="KW-0687">Ribonucleoprotein</keyword>
<comment type="similarity">
    <text evidence="1 4 5">Belongs to the universal ribosomal protein uL15 family.</text>
</comment>
<evidence type="ECO:0000256" key="3">
    <source>
        <dbReference type="ARBA" id="ARBA00023274"/>
    </source>
</evidence>
<comment type="function">
    <text evidence="4">Binds to the 23S rRNA.</text>
</comment>
<evidence type="ECO:0000256" key="2">
    <source>
        <dbReference type="ARBA" id="ARBA00022980"/>
    </source>
</evidence>
<gene>
    <name evidence="4 8" type="primary">rplO</name>
    <name evidence="8" type="ORF">ACFQY0_15110</name>
</gene>
<reference evidence="9" key="1">
    <citation type="journal article" date="2019" name="Int. J. Syst. Evol. Microbiol.">
        <title>The Global Catalogue of Microorganisms (GCM) 10K type strain sequencing project: providing services to taxonomists for standard genome sequencing and annotation.</title>
        <authorList>
            <consortium name="The Broad Institute Genomics Platform"/>
            <consortium name="The Broad Institute Genome Sequencing Center for Infectious Disease"/>
            <person name="Wu L."/>
            <person name="Ma J."/>
        </authorList>
    </citation>
    <scope>NUCLEOTIDE SEQUENCE [LARGE SCALE GENOMIC DNA]</scope>
    <source>
        <strain evidence="9">CGMCC 4.1467</strain>
    </source>
</reference>
<dbReference type="NCBIfam" id="TIGR01071">
    <property type="entry name" value="rplO_bact"/>
    <property type="match status" value="1"/>
</dbReference>
<dbReference type="Pfam" id="PF00828">
    <property type="entry name" value="Ribosomal_L27A"/>
    <property type="match status" value="1"/>
</dbReference>
<evidence type="ECO:0000313" key="9">
    <source>
        <dbReference type="Proteomes" id="UP001596472"/>
    </source>
</evidence>
<evidence type="ECO:0000256" key="5">
    <source>
        <dbReference type="RuleBase" id="RU003888"/>
    </source>
</evidence>
<dbReference type="InterPro" id="IPR001196">
    <property type="entry name" value="Ribosomal_uL15_CS"/>
</dbReference>
<evidence type="ECO:0000256" key="1">
    <source>
        <dbReference type="ARBA" id="ARBA00007320"/>
    </source>
</evidence>
<evidence type="ECO:0000256" key="4">
    <source>
        <dbReference type="HAMAP-Rule" id="MF_01341"/>
    </source>
</evidence>
<dbReference type="InterPro" id="IPR030878">
    <property type="entry name" value="Ribosomal_uL15"/>
</dbReference>
<keyword evidence="9" id="KW-1185">Reference proteome</keyword>
<dbReference type="PANTHER" id="PTHR12934">
    <property type="entry name" value="50S RIBOSOMAL PROTEIN L15"/>
    <property type="match status" value="1"/>
</dbReference>
<comment type="subunit">
    <text evidence="4">Part of the 50S ribosomal subunit.</text>
</comment>
<feature type="region of interest" description="Disordered" evidence="6">
    <location>
        <begin position="1"/>
        <end position="68"/>
    </location>
</feature>
<dbReference type="EMBL" id="JBHTBS010000008">
    <property type="protein sequence ID" value="MFC7338523.1"/>
    <property type="molecule type" value="Genomic_DNA"/>
</dbReference>
<dbReference type="InterPro" id="IPR036227">
    <property type="entry name" value="Ribosomal_uL15/eL18_sf"/>
</dbReference>
<evidence type="ECO:0000259" key="7">
    <source>
        <dbReference type="Pfam" id="PF00828"/>
    </source>
</evidence>
<comment type="caution">
    <text evidence="8">The sequence shown here is derived from an EMBL/GenBank/DDBJ whole genome shotgun (WGS) entry which is preliminary data.</text>
</comment>
<evidence type="ECO:0000256" key="6">
    <source>
        <dbReference type="SAM" id="MobiDB-lite"/>
    </source>
</evidence>
<sequence>MKLHTLSPNKGSKHRIKRLGCGESSGLGKTSGKGNKGQKARSGGSVRPGFEGGQMPLHRRLPKKGFNNHNFKTTVSVVNVAQLEKSFDDGATVNEEILREMGLVSRNTDIVKVLGQGEISKKLTVAVDAVSASAREKIEKAGGKVETPASE</sequence>
<accession>A0ABW2L7Z3</accession>
<feature type="compositionally biased region" description="Polar residues" evidence="6">
    <location>
        <begin position="1"/>
        <end position="10"/>
    </location>
</feature>
<dbReference type="PANTHER" id="PTHR12934:SF11">
    <property type="entry name" value="LARGE RIBOSOMAL SUBUNIT PROTEIN UL15M"/>
    <property type="match status" value="1"/>
</dbReference>
<name>A0ABW2L7Z3_9BACT</name>
<dbReference type="RefSeq" id="WP_379713938.1">
    <property type="nucleotide sequence ID" value="NZ_JBHTBS010000008.1"/>
</dbReference>
<dbReference type="PROSITE" id="PS00475">
    <property type="entry name" value="RIBOSOMAL_L15"/>
    <property type="match status" value="1"/>
</dbReference>
<dbReference type="InterPro" id="IPR021131">
    <property type="entry name" value="Ribosomal_uL15/eL18"/>
</dbReference>
<feature type="domain" description="Large ribosomal subunit protein uL15/eL18" evidence="7">
    <location>
        <begin position="77"/>
        <end position="146"/>
    </location>
</feature>
<dbReference type="Proteomes" id="UP001596472">
    <property type="component" value="Unassembled WGS sequence"/>
</dbReference>
<evidence type="ECO:0000313" key="8">
    <source>
        <dbReference type="EMBL" id="MFC7338523.1"/>
    </source>
</evidence>